<name>A0ABN8Q837_9CNID</name>
<dbReference type="Pfam" id="PF13359">
    <property type="entry name" value="DDE_Tnp_4"/>
    <property type="match status" value="1"/>
</dbReference>
<organism evidence="4 5">
    <name type="scientific">Porites lobata</name>
    <dbReference type="NCBI Taxonomy" id="104759"/>
    <lineage>
        <taxon>Eukaryota</taxon>
        <taxon>Metazoa</taxon>
        <taxon>Cnidaria</taxon>
        <taxon>Anthozoa</taxon>
        <taxon>Hexacorallia</taxon>
        <taxon>Scleractinia</taxon>
        <taxon>Fungiina</taxon>
        <taxon>Poritidae</taxon>
        <taxon>Porites</taxon>
    </lineage>
</organism>
<comment type="caution">
    <text evidence="4">The sequence shown here is derived from an EMBL/GenBank/DDBJ whole genome shotgun (WGS) entry which is preliminary data.</text>
</comment>
<keyword evidence="5" id="KW-1185">Reference proteome</keyword>
<dbReference type="InterPro" id="IPR027806">
    <property type="entry name" value="HARBI1_dom"/>
</dbReference>
<dbReference type="EMBL" id="CALNXK010000105">
    <property type="protein sequence ID" value="CAH3156577.1"/>
    <property type="molecule type" value="Genomic_DNA"/>
</dbReference>
<dbReference type="PANTHER" id="PTHR34615">
    <property type="entry name" value="PX DOMAIN-CONTAINING PROTEIN"/>
    <property type="match status" value="1"/>
</dbReference>
<dbReference type="Proteomes" id="UP001159405">
    <property type="component" value="Unassembled WGS sequence"/>
</dbReference>
<evidence type="ECO:0000256" key="2">
    <source>
        <dbReference type="ARBA" id="ARBA00022723"/>
    </source>
</evidence>
<keyword evidence="2" id="KW-0479">Metal-binding</keyword>
<gene>
    <name evidence="4" type="ORF">PLOB_00001956</name>
</gene>
<comment type="cofactor">
    <cofactor evidence="1">
        <name>a divalent metal cation</name>
        <dbReference type="ChEBI" id="CHEBI:60240"/>
    </cofactor>
</comment>
<reference evidence="4 5" key="1">
    <citation type="submission" date="2022-05" db="EMBL/GenBank/DDBJ databases">
        <authorList>
            <consortium name="Genoscope - CEA"/>
            <person name="William W."/>
        </authorList>
    </citation>
    <scope>NUCLEOTIDE SEQUENCE [LARGE SCALE GENOMIC DNA]</scope>
</reference>
<sequence>MSFDEVRDSLVISFAEGLITDEEFLFLYEEYESVNPFYPYWEFEPFCLDSLDSSECKSEFRLEKEDIPFVADALQGSPLKNCFGFIDGTVRGICRPDTNQRVVYNGHKRVHGLKFQSVALPNGLIGNLYGPVEGRRHDAGMLKDSGLLNDLSRAGFNTRGEVLCLYGDPAYPLRPNLMRPYCQGDVPVLTPEMEAFNTAMSSVRVSVEWLFNDVSNYFKFIDFKKNLKIGMSAVGKQYIVCALLRNILTCLYGNITSDHFQLEPPTVQDYLA</sequence>
<evidence type="ECO:0000313" key="4">
    <source>
        <dbReference type="EMBL" id="CAH3156577.1"/>
    </source>
</evidence>
<feature type="domain" description="DDE Tnp4" evidence="3">
    <location>
        <begin position="86"/>
        <end position="246"/>
    </location>
</feature>
<protein>
    <recommendedName>
        <fullName evidence="3">DDE Tnp4 domain-containing protein</fullName>
    </recommendedName>
</protein>
<proteinExistence type="predicted"/>
<evidence type="ECO:0000259" key="3">
    <source>
        <dbReference type="Pfam" id="PF13359"/>
    </source>
</evidence>
<evidence type="ECO:0000256" key="1">
    <source>
        <dbReference type="ARBA" id="ARBA00001968"/>
    </source>
</evidence>
<evidence type="ECO:0000313" key="5">
    <source>
        <dbReference type="Proteomes" id="UP001159405"/>
    </source>
</evidence>
<accession>A0ABN8Q837</accession>
<dbReference type="PANTHER" id="PTHR34615:SF1">
    <property type="entry name" value="PX DOMAIN-CONTAINING PROTEIN"/>
    <property type="match status" value="1"/>
</dbReference>